<sequence length="376" mass="42335">MQSGSMAQKTEMQAKDQHTQHDLIGDDEVSELQRPPSFYQKVREQAERFASTRLGQFVIERADRALKLIEDTTKWSLPQDKNSSAVVLERPLPWASFLLLIVLLRLARIWVSLGALMIGNGPVSPTDMIYFIQTRRRKLRAIRVHGLRVMRHRQQETSSRTSCSYTQQLSQWLSRAICRPGVQRANSGRVLNLRDMEKPQQGNQLNNSVSKRPRDDDSNPDQNLTIDEMLAKYANENSEDDSDFVPNPEDGTSATSSSSSSSDSDSASHSSEQISSNEEQANAEQHKENTKPNKTNQNHVEKPKDQQAKPATINGTTEKEQTEVAAIAAKQEQWKSSPGHLSAAMMNTHLYNNTAAAVFCLCFCYSVHVFKHNSQH</sequence>
<feature type="region of interest" description="Disordered" evidence="1">
    <location>
        <begin position="237"/>
        <end position="317"/>
    </location>
</feature>
<gene>
    <name evidence="2" type="primary">Dvir\GJ22065</name>
    <name evidence="2" type="ORF">Dvir_GJ22065</name>
</gene>
<evidence type="ECO:0000256" key="1">
    <source>
        <dbReference type="SAM" id="MobiDB-lite"/>
    </source>
</evidence>
<feature type="compositionally biased region" description="Polar residues" evidence="1">
    <location>
        <begin position="200"/>
        <end position="210"/>
    </location>
</feature>
<proteinExistence type="predicted"/>
<dbReference type="Pfam" id="PF16091">
    <property type="entry name" value="DUF4820"/>
    <property type="match status" value="1"/>
</dbReference>
<dbReference type="EMBL" id="CH940648">
    <property type="protein sequence ID" value="KRF80004.1"/>
    <property type="molecule type" value="Genomic_DNA"/>
</dbReference>
<evidence type="ECO:0000313" key="3">
    <source>
        <dbReference type="Proteomes" id="UP000008792"/>
    </source>
</evidence>
<feature type="compositionally biased region" description="Low complexity" evidence="1">
    <location>
        <begin position="252"/>
        <end position="271"/>
    </location>
</feature>
<dbReference type="InterPro" id="IPR032150">
    <property type="entry name" value="DUF4820"/>
</dbReference>
<dbReference type="Proteomes" id="UP000008792">
    <property type="component" value="Unassembled WGS sequence"/>
</dbReference>
<evidence type="ECO:0000313" key="2">
    <source>
        <dbReference type="EMBL" id="KRF80004.1"/>
    </source>
</evidence>
<reference evidence="2 3" key="1">
    <citation type="journal article" date="2007" name="Nature">
        <title>Evolution of genes and genomes on the Drosophila phylogeny.</title>
        <authorList>
            <consortium name="Drosophila 12 Genomes Consortium"/>
            <person name="Clark A.G."/>
            <person name="Eisen M.B."/>
            <person name="Smith D.R."/>
            <person name="Bergman C.M."/>
            <person name="Oliver B."/>
            <person name="Markow T.A."/>
            <person name="Kaufman T.C."/>
            <person name="Kellis M."/>
            <person name="Gelbart W."/>
            <person name="Iyer V.N."/>
            <person name="Pollard D.A."/>
            <person name="Sackton T.B."/>
            <person name="Larracuente A.M."/>
            <person name="Singh N.D."/>
            <person name="Abad J.P."/>
            <person name="Abt D.N."/>
            <person name="Adryan B."/>
            <person name="Aguade M."/>
            <person name="Akashi H."/>
            <person name="Anderson W.W."/>
            <person name="Aquadro C.F."/>
            <person name="Ardell D.H."/>
            <person name="Arguello R."/>
            <person name="Artieri C.G."/>
            <person name="Barbash D.A."/>
            <person name="Barker D."/>
            <person name="Barsanti P."/>
            <person name="Batterham P."/>
            <person name="Batzoglou S."/>
            <person name="Begun D."/>
            <person name="Bhutkar A."/>
            <person name="Blanco E."/>
            <person name="Bosak S.A."/>
            <person name="Bradley R.K."/>
            <person name="Brand A.D."/>
            <person name="Brent M.R."/>
            <person name="Brooks A.N."/>
            <person name="Brown R.H."/>
            <person name="Butlin R.K."/>
            <person name="Caggese C."/>
            <person name="Calvi B.R."/>
            <person name="Bernardo de Carvalho A."/>
            <person name="Caspi A."/>
            <person name="Castrezana S."/>
            <person name="Celniker S.E."/>
            <person name="Chang J.L."/>
            <person name="Chapple C."/>
            <person name="Chatterji S."/>
            <person name="Chinwalla A."/>
            <person name="Civetta A."/>
            <person name="Clifton S.W."/>
            <person name="Comeron J.M."/>
            <person name="Costello J.C."/>
            <person name="Coyne J.A."/>
            <person name="Daub J."/>
            <person name="David R.G."/>
            <person name="Delcher A.L."/>
            <person name="Delehaunty K."/>
            <person name="Do C.B."/>
            <person name="Ebling H."/>
            <person name="Edwards K."/>
            <person name="Eickbush T."/>
            <person name="Evans J.D."/>
            <person name="Filipski A."/>
            <person name="Findeiss S."/>
            <person name="Freyhult E."/>
            <person name="Fulton L."/>
            <person name="Fulton R."/>
            <person name="Garcia A.C."/>
            <person name="Gardiner A."/>
            <person name="Garfield D.A."/>
            <person name="Garvin B.E."/>
            <person name="Gibson G."/>
            <person name="Gilbert D."/>
            <person name="Gnerre S."/>
            <person name="Godfrey J."/>
            <person name="Good R."/>
            <person name="Gotea V."/>
            <person name="Gravely B."/>
            <person name="Greenberg A.J."/>
            <person name="Griffiths-Jones S."/>
            <person name="Gross S."/>
            <person name="Guigo R."/>
            <person name="Gustafson E.A."/>
            <person name="Haerty W."/>
            <person name="Hahn M.W."/>
            <person name="Halligan D.L."/>
            <person name="Halpern A.L."/>
            <person name="Halter G.M."/>
            <person name="Han M.V."/>
            <person name="Heger A."/>
            <person name="Hillier L."/>
            <person name="Hinrichs A.S."/>
            <person name="Holmes I."/>
            <person name="Hoskins R.A."/>
            <person name="Hubisz M.J."/>
            <person name="Hultmark D."/>
            <person name="Huntley M.A."/>
            <person name="Jaffe D.B."/>
            <person name="Jagadeeshan S."/>
            <person name="Jeck W.R."/>
            <person name="Johnson J."/>
            <person name="Jones C.D."/>
            <person name="Jordan W.C."/>
            <person name="Karpen G.H."/>
            <person name="Kataoka E."/>
            <person name="Keightley P.D."/>
            <person name="Kheradpour P."/>
            <person name="Kirkness E.F."/>
            <person name="Koerich L.B."/>
            <person name="Kristiansen K."/>
            <person name="Kudrna D."/>
            <person name="Kulathinal R.J."/>
            <person name="Kumar S."/>
            <person name="Kwok R."/>
            <person name="Lander E."/>
            <person name="Langley C.H."/>
            <person name="Lapoint R."/>
            <person name="Lazzaro B.P."/>
            <person name="Lee S.J."/>
            <person name="Levesque L."/>
            <person name="Li R."/>
            <person name="Lin C.F."/>
            <person name="Lin M.F."/>
            <person name="Lindblad-Toh K."/>
            <person name="Llopart A."/>
            <person name="Long M."/>
            <person name="Low L."/>
            <person name="Lozovsky E."/>
            <person name="Lu J."/>
            <person name="Luo M."/>
            <person name="Machado C.A."/>
            <person name="Makalowski W."/>
            <person name="Marzo M."/>
            <person name="Matsuda M."/>
            <person name="Matzkin L."/>
            <person name="McAllister B."/>
            <person name="McBride C.S."/>
            <person name="McKernan B."/>
            <person name="McKernan K."/>
            <person name="Mendez-Lago M."/>
            <person name="Minx P."/>
            <person name="Mollenhauer M.U."/>
            <person name="Montooth K."/>
            <person name="Mount S.M."/>
            <person name="Mu X."/>
            <person name="Myers E."/>
            <person name="Negre B."/>
            <person name="Newfeld S."/>
            <person name="Nielsen R."/>
            <person name="Noor M.A."/>
            <person name="O'Grady P."/>
            <person name="Pachter L."/>
            <person name="Papaceit M."/>
            <person name="Parisi M.J."/>
            <person name="Parisi M."/>
            <person name="Parts L."/>
            <person name="Pedersen J.S."/>
            <person name="Pesole G."/>
            <person name="Phillippy A.M."/>
            <person name="Ponting C.P."/>
            <person name="Pop M."/>
            <person name="Porcelli D."/>
            <person name="Powell J.R."/>
            <person name="Prohaska S."/>
            <person name="Pruitt K."/>
            <person name="Puig M."/>
            <person name="Quesneville H."/>
            <person name="Ram K.R."/>
            <person name="Rand D."/>
            <person name="Rasmussen M.D."/>
            <person name="Reed L.K."/>
            <person name="Reenan R."/>
            <person name="Reily A."/>
            <person name="Remington K.A."/>
            <person name="Rieger T.T."/>
            <person name="Ritchie M.G."/>
            <person name="Robin C."/>
            <person name="Rogers Y.H."/>
            <person name="Rohde C."/>
            <person name="Rozas J."/>
            <person name="Rubenfield M.J."/>
            <person name="Ruiz A."/>
            <person name="Russo S."/>
            <person name="Salzberg S.L."/>
            <person name="Sanchez-Gracia A."/>
            <person name="Saranga D.J."/>
            <person name="Sato H."/>
            <person name="Schaeffer S.W."/>
            <person name="Schatz M.C."/>
            <person name="Schlenke T."/>
            <person name="Schwartz R."/>
            <person name="Segarra C."/>
            <person name="Singh R.S."/>
            <person name="Sirot L."/>
            <person name="Sirota M."/>
            <person name="Sisneros N.B."/>
            <person name="Smith C.D."/>
            <person name="Smith T.F."/>
            <person name="Spieth J."/>
            <person name="Stage D.E."/>
            <person name="Stark A."/>
            <person name="Stephan W."/>
            <person name="Strausberg R.L."/>
            <person name="Strempel S."/>
            <person name="Sturgill D."/>
            <person name="Sutton G."/>
            <person name="Sutton G.G."/>
            <person name="Tao W."/>
            <person name="Teichmann S."/>
            <person name="Tobari Y.N."/>
            <person name="Tomimura Y."/>
            <person name="Tsolas J.M."/>
            <person name="Valente V.L."/>
            <person name="Venter E."/>
            <person name="Venter J.C."/>
            <person name="Vicario S."/>
            <person name="Vieira F.G."/>
            <person name="Vilella A.J."/>
            <person name="Villasante A."/>
            <person name="Walenz B."/>
            <person name="Wang J."/>
            <person name="Wasserman M."/>
            <person name="Watts T."/>
            <person name="Wilson D."/>
            <person name="Wilson R.K."/>
            <person name="Wing R.A."/>
            <person name="Wolfner M.F."/>
            <person name="Wong A."/>
            <person name="Wong G.K."/>
            <person name="Wu C.I."/>
            <person name="Wu G."/>
            <person name="Yamamoto D."/>
            <person name="Yang H.P."/>
            <person name="Yang S.P."/>
            <person name="Yorke J.A."/>
            <person name="Yoshida K."/>
            <person name="Zdobnov E."/>
            <person name="Zhang P."/>
            <person name="Zhang Y."/>
            <person name="Zimin A.V."/>
            <person name="Baldwin J."/>
            <person name="Abdouelleil A."/>
            <person name="Abdulkadir J."/>
            <person name="Abebe A."/>
            <person name="Abera B."/>
            <person name="Abreu J."/>
            <person name="Acer S.C."/>
            <person name="Aftuck L."/>
            <person name="Alexander A."/>
            <person name="An P."/>
            <person name="Anderson E."/>
            <person name="Anderson S."/>
            <person name="Arachi H."/>
            <person name="Azer M."/>
            <person name="Bachantsang P."/>
            <person name="Barry A."/>
            <person name="Bayul T."/>
            <person name="Berlin A."/>
            <person name="Bessette D."/>
            <person name="Bloom T."/>
            <person name="Blye J."/>
            <person name="Boguslavskiy L."/>
            <person name="Bonnet C."/>
            <person name="Boukhgalter B."/>
            <person name="Bourzgui I."/>
            <person name="Brown A."/>
            <person name="Cahill P."/>
            <person name="Channer S."/>
            <person name="Cheshatsang Y."/>
            <person name="Chuda L."/>
            <person name="Citroen M."/>
            <person name="Collymore A."/>
            <person name="Cooke P."/>
            <person name="Costello M."/>
            <person name="D'Aco K."/>
            <person name="Daza R."/>
            <person name="De Haan G."/>
            <person name="DeGray S."/>
            <person name="DeMaso C."/>
            <person name="Dhargay N."/>
            <person name="Dooley K."/>
            <person name="Dooley E."/>
            <person name="Doricent M."/>
            <person name="Dorje P."/>
            <person name="Dorjee K."/>
            <person name="Dupes A."/>
            <person name="Elong R."/>
            <person name="Falk J."/>
            <person name="Farina A."/>
            <person name="Faro S."/>
            <person name="Ferguson D."/>
            <person name="Fisher S."/>
            <person name="Foley C.D."/>
            <person name="Franke A."/>
            <person name="Friedrich D."/>
            <person name="Gadbois L."/>
            <person name="Gearin G."/>
            <person name="Gearin C.R."/>
            <person name="Giannoukos G."/>
            <person name="Goode T."/>
            <person name="Graham J."/>
            <person name="Grandbois E."/>
            <person name="Grewal S."/>
            <person name="Gyaltsen K."/>
            <person name="Hafez N."/>
            <person name="Hagos B."/>
            <person name="Hall J."/>
            <person name="Henson C."/>
            <person name="Hollinger A."/>
            <person name="Honan T."/>
            <person name="Huard M.D."/>
            <person name="Hughes L."/>
            <person name="Hurhula B."/>
            <person name="Husby M.E."/>
            <person name="Kamat A."/>
            <person name="Kanga B."/>
            <person name="Kashin S."/>
            <person name="Khazanovich D."/>
            <person name="Kisner P."/>
            <person name="Lance K."/>
            <person name="Lara M."/>
            <person name="Lee W."/>
            <person name="Lennon N."/>
            <person name="Letendre F."/>
            <person name="LeVine R."/>
            <person name="Lipovsky A."/>
            <person name="Liu X."/>
            <person name="Liu J."/>
            <person name="Liu S."/>
            <person name="Lokyitsang T."/>
            <person name="Lokyitsang Y."/>
            <person name="Lubonja R."/>
            <person name="Lui A."/>
            <person name="MacDonald P."/>
            <person name="Magnisalis V."/>
            <person name="Maru K."/>
            <person name="Matthews C."/>
            <person name="McCusker W."/>
            <person name="McDonough S."/>
            <person name="Mehta T."/>
            <person name="Meldrim J."/>
            <person name="Meneus L."/>
            <person name="Mihai O."/>
            <person name="Mihalev A."/>
            <person name="Mihova T."/>
            <person name="Mittelman R."/>
            <person name="Mlenga V."/>
            <person name="Montmayeur A."/>
            <person name="Mulrain L."/>
            <person name="Navidi A."/>
            <person name="Naylor J."/>
            <person name="Negash T."/>
            <person name="Nguyen T."/>
            <person name="Nguyen N."/>
            <person name="Nicol R."/>
            <person name="Norbu C."/>
            <person name="Norbu N."/>
            <person name="Novod N."/>
            <person name="O'Neill B."/>
            <person name="Osman S."/>
            <person name="Markiewicz E."/>
            <person name="Oyono O.L."/>
            <person name="Patti C."/>
            <person name="Phunkhang P."/>
            <person name="Pierre F."/>
            <person name="Priest M."/>
            <person name="Raghuraman S."/>
            <person name="Rege F."/>
            <person name="Reyes R."/>
            <person name="Rise C."/>
            <person name="Rogov P."/>
            <person name="Ross K."/>
            <person name="Ryan E."/>
            <person name="Settipalli S."/>
            <person name="Shea T."/>
            <person name="Sherpa N."/>
            <person name="Shi L."/>
            <person name="Shih D."/>
            <person name="Sparrow T."/>
            <person name="Spaulding J."/>
            <person name="Stalker J."/>
            <person name="Stange-Thomann N."/>
            <person name="Stavropoulos S."/>
            <person name="Stone C."/>
            <person name="Strader C."/>
            <person name="Tesfaye S."/>
            <person name="Thomson T."/>
            <person name="Thoulutsang Y."/>
            <person name="Thoulutsang D."/>
            <person name="Topham K."/>
            <person name="Topping I."/>
            <person name="Tsamla T."/>
            <person name="Vassiliev H."/>
            <person name="Vo A."/>
            <person name="Wangchuk T."/>
            <person name="Wangdi T."/>
            <person name="Weiand M."/>
            <person name="Wilkinson J."/>
            <person name="Wilson A."/>
            <person name="Yadav S."/>
            <person name="Young G."/>
            <person name="Yu Q."/>
            <person name="Zembek L."/>
            <person name="Zhong D."/>
            <person name="Zimmer A."/>
            <person name="Zwirko Z."/>
            <person name="Jaffe D.B."/>
            <person name="Alvarez P."/>
            <person name="Brockman W."/>
            <person name="Butler J."/>
            <person name="Chin C."/>
            <person name="Gnerre S."/>
            <person name="Grabherr M."/>
            <person name="Kleber M."/>
            <person name="Mauceli E."/>
            <person name="MacCallum I."/>
        </authorList>
    </citation>
    <scope>NUCLEOTIDE SEQUENCE [LARGE SCALE GENOMIC DNA]</scope>
    <source>
        <strain evidence="3">Tucson 15010-1051.87</strain>
    </source>
</reference>
<protein>
    <submittedName>
        <fullName evidence="2">Uncharacterized protein, isoform E</fullName>
    </submittedName>
</protein>
<feature type="region of interest" description="Disordered" evidence="1">
    <location>
        <begin position="1"/>
        <end position="20"/>
    </location>
</feature>
<keyword evidence="3" id="KW-1185">Reference proteome</keyword>
<organism evidence="2 3">
    <name type="scientific">Drosophila virilis</name>
    <name type="common">Fruit fly</name>
    <dbReference type="NCBI Taxonomy" id="7244"/>
    <lineage>
        <taxon>Eukaryota</taxon>
        <taxon>Metazoa</taxon>
        <taxon>Ecdysozoa</taxon>
        <taxon>Arthropoda</taxon>
        <taxon>Hexapoda</taxon>
        <taxon>Insecta</taxon>
        <taxon>Pterygota</taxon>
        <taxon>Neoptera</taxon>
        <taxon>Endopterygota</taxon>
        <taxon>Diptera</taxon>
        <taxon>Brachycera</taxon>
        <taxon>Muscomorpha</taxon>
        <taxon>Ephydroidea</taxon>
        <taxon>Drosophilidae</taxon>
        <taxon>Drosophila</taxon>
    </lineage>
</organism>
<feature type="compositionally biased region" description="Polar residues" evidence="1">
    <location>
        <begin position="1"/>
        <end position="11"/>
    </location>
</feature>
<feature type="compositionally biased region" description="Polar residues" evidence="1">
    <location>
        <begin position="272"/>
        <end position="283"/>
    </location>
</feature>
<name>A0A0Q9WF37_DROVI</name>
<dbReference type="AlphaFoldDB" id="A0A0Q9WF37"/>
<dbReference type="OrthoDB" id="7398970at2759"/>
<feature type="region of interest" description="Disordered" evidence="1">
    <location>
        <begin position="192"/>
        <end position="223"/>
    </location>
</feature>
<accession>A0A0Q9WF37</accession>